<dbReference type="InterPro" id="IPR051257">
    <property type="entry name" value="Diverse_CBS-Domain"/>
</dbReference>
<dbReference type="SUPFAM" id="SSF54631">
    <property type="entry name" value="CBS-domain pair"/>
    <property type="match status" value="1"/>
</dbReference>
<proteinExistence type="predicted"/>
<evidence type="ECO:0000259" key="3">
    <source>
        <dbReference type="PROSITE" id="PS51371"/>
    </source>
</evidence>
<dbReference type="PROSITE" id="PS51371">
    <property type="entry name" value="CBS"/>
    <property type="match status" value="2"/>
</dbReference>
<dbReference type="PANTHER" id="PTHR43080">
    <property type="entry name" value="CBS DOMAIN-CONTAINING PROTEIN CBSX3, MITOCHONDRIAL"/>
    <property type="match status" value="1"/>
</dbReference>
<dbReference type="RefSeq" id="WP_129987776.1">
    <property type="nucleotide sequence ID" value="NZ_SDPU01000023.1"/>
</dbReference>
<evidence type="ECO:0000256" key="1">
    <source>
        <dbReference type="ARBA" id="ARBA00023122"/>
    </source>
</evidence>
<dbReference type="Pfam" id="PF00571">
    <property type="entry name" value="CBS"/>
    <property type="match status" value="2"/>
</dbReference>
<gene>
    <name evidence="4" type="ORF">ETU37_13085</name>
</gene>
<evidence type="ECO:0000313" key="5">
    <source>
        <dbReference type="Proteomes" id="UP000291189"/>
    </source>
</evidence>
<dbReference type="PANTHER" id="PTHR43080:SF26">
    <property type="entry name" value="REGULATORY PROTEIN"/>
    <property type="match status" value="1"/>
</dbReference>
<dbReference type="AlphaFoldDB" id="A0A4Q5J255"/>
<dbReference type="InterPro" id="IPR000644">
    <property type="entry name" value="CBS_dom"/>
</dbReference>
<protein>
    <submittedName>
        <fullName evidence="4">CBS domain-containing protein</fullName>
    </submittedName>
</protein>
<dbReference type="SMART" id="SM00116">
    <property type="entry name" value="CBS"/>
    <property type="match status" value="2"/>
</dbReference>
<dbReference type="InterPro" id="IPR046342">
    <property type="entry name" value="CBS_dom_sf"/>
</dbReference>
<feature type="domain" description="CBS" evidence="3">
    <location>
        <begin position="84"/>
        <end position="139"/>
    </location>
</feature>
<keyword evidence="5" id="KW-1185">Reference proteome</keyword>
<dbReference type="OrthoDB" id="9799454at2"/>
<name>A0A4Q5J255_9ACTN</name>
<feature type="domain" description="CBS" evidence="3">
    <location>
        <begin position="7"/>
        <end position="63"/>
    </location>
</feature>
<reference evidence="4 5" key="1">
    <citation type="submission" date="2019-01" db="EMBL/GenBank/DDBJ databases">
        <title>Nocardioides guangzhouensis sp. nov., an actinobacterium isolated from soil.</title>
        <authorList>
            <person name="Fu Y."/>
            <person name="Cai Y."/>
            <person name="Lin Z."/>
            <person name="Chen P."/>
        </authorList>
    </citation>
    <scope>NUCLEOTIDE SEQUENCE [LARGE SCALE GENOMIC DNA]</scope>
    <source>
        <strain evidence="4 5">NBRC 105384</strain>
    </source>
</reference>
<sequence length="196" mass="20654">MLVRDVMTSPAVTVTEGTTIREAARVLDAHAVTAVPVVDGSGTVVGVLSEADLIREMLLPDPRVHVETAPTVDPPRAGRVGEVMTRMPVVVGPAEDLSVAVDLMTSTTVKSLPVLEHGRLLGVLSRRDVLRALARADDMIETEVNALLRADGTDWWATVDNGVVEVAGPRSEPERRVAEVLAGSVAGVVAVRCVNG</sequence>
<dbReference type="EMBL" id="SDPU01000023">
    <property type="protein sequence ID" value="RYU11501.1"/>
    <property type="molecule type" value="Genomic_DNA"/>
</dbReference>
<evidence type="ECO:0000256" key="2">
    <source>
        <dbReference type="PROSITE-ProRule" id="PRU00703"/>
    </source>
</evidence>
<dbReference type="Gene3D" id="3.10.580.10">
    <property type="entry name" value="CBS-domain"/>
    <property type="match status" value="1"/>
</dbReference>
<keyword evidence="1 2" id="KW-0129">CBS domain</keyword>
<organism evidence="4 5">
    <name type="scientific">Nocardioides iriomotensis</name>
    <dbReference type="NCBI Taxonomy" id="715784"/>
    <lineage>
        <taxon>Bacteria</taxon>
        <taxon>Bacillati</taxon>
        <taxon>Actinomycetota</taxon>
        <taxon>Actinomycetes</taxon>
        <taxon>Propionibacteriales</taxon>
        <taxon>Nocardioidaceae</taxon>
        <taxon>Nocardioides</taxon>
    </lineage>
</organism>
<dbReference type="Proteomes" id="UP000291189">
    <property type="component" value="Unassembled WGS sequence"/>
</dbReference>
<comment type="caution">
    <text evidence="4">The sequence shown here is derived from an EMBL/GenBank/DDBJ whole genome shotgun (WGS) entry which is preliminary data.</text>
</comment>
<evidence type="ECO:0000313" key="4">
    <source>
        <dbReference type="EMBL" id="RYU11501.1"/>
    </source>
</evidence>
<accession>A0A4Q5J255</accession>